<sequence length="176" mass="19534">MSRAQNNRSLTGIQKHPPCFLDKADDKLSYFDGFVRLKGNHLLKGEEEKKASLHDARHGSLVDVLDAQAAAQHLDENPAEVAGRHVVQERVDGRAEVEEGVGHRVQGHVAAQVGRAPAGLGRAGHHEATHLVGEPAQQQGAHDQDLSKKQRRLRNKQYHQNCCVFPRAWSTKSDRR</sequence>
<evidence type="ECO:0000313" key="3">
    <source>
        <dbReference type="Proteomes" id="UP000264820"/>
    </source>
</evidence>
<keyword evidence="3" id="KW-1185">Reference proteome</keyword>
<reference evidence="2" key="1">
    <citation type="submission" date="2025-08" db="UniProtKB">
        <authorList>
            <consortium name="Ensembl"/>
        </authorList>
    </citation>
    <scope>IDENTIFICATION</scope>
</reference>
<dbReference type="AlphaFoldDB" id="A0A3Q2YAA9"/>
<evidence type="ECO:0000313" key="2">
    <source>
        <dbReference type="Ensembl" id="ENSHCOP00000014083.1"/>
    </source>
</evidence>
<feature type="region of interest" description="Disordered" evidence="1">
    <location>
        <begin position="134"/>
        <end position="154"/>
    </location>
</feature>
<dbReference type="GeneTree" id="ENSGT00910000148192"/>
<accession>A0A3Q2YAA9</accession>
<proteinExistence type="predicted"/>
<organism evidence="2 3">
    <name type="scientific">Hippocampus comes</name>
    <name type="common">Tiger tail seahorse</name>
    <dbReference type="NCBI Taxonomy" id="109280"/>
    <lineage>
        <taxon>Eukaryota</taxon>
        <taxon>Metazoa</taxon>
        <taxon>Chordata</taxon>
        <taxon>Craniata</taxon>
        <taxon>Vertebrata</taxon>
        <taxon>Euteleostomi</taxon>
        <taxon>Actinopterygii</taxon>
        <taxon>Neopterygii</taxon>
        <taxon>Teleostei</taxon>
        <taxon>Neoteleostei</taxon>
        <taxon>Acanthomorphata</taxon>
        <taxon>Syngnathiaria</taxon>
        <taxon>Syngnathiformes</taxon>
        <taxon>Syngnathoidei</taxon>
        <taxon>Syngnathidae</taxon>
        <taxon>Hippocampus</taxon>
    </lineage>
</organism>
<protein>
    <submittedName>
        <fullName evidence="2">Uncharacterized protein</fullName>
    </submittedName>
</protein>
<reference evidence="2" key="2">
    <citation type="submission" date="2025-09" db="UniProtKB">
        <authorList>
            <consortium name="Ensembl"/>
        </authorList>
    </citation>
    <scope>IDENTIFICATION</scope>
</reference>
<dbReference type="OMA" id="FPRAWST"/>
<dbReference type="Ensembl" id="ENSHCOT00000021579.1">
    <property type="protein sequence ID" value="ENSHCOP00000014083.1"/>
    <property type="gene ID" value="ENSHCOG00000017352.1"/>
</dbReference>
<evidence type="ECO:0000256" key="1">
    <source>
        <dbReference type="SAM" id="MobiDB-lite"/>
    </source>
</evidence>
<dbReference type="Proteomes" id="UP000264820">
    <property type="component" value="Unplaced"/>
</dbReference>
<name>A0A3Q2YAA9_HIPCM</name>